<dbReference type="RefSeq" id="WP_117300471.1">
    <property type="nucleotide sequence ID" value="NZ_QVQT02000004.1"/>
</dbReference>
<gene>
    <name evidence="9 11" type="primary">hisF</name>
    <name evidence="11" type="ORF">D0Y96_12840</name>
</gene>
<dbReference type="InterPro" id="IPR011060">
    <property type="entry name" value="RibuloseP-bd_barrel"/>
</dbReference>
<dbReference type="CDD" id="cd04731">
    <property type="entry name" value="HisF"/>
    <property type="match status" value="1"/>
</dbReference>
<dbReference type="InterPro" id="IPR006062">
    <property type="entry name" value="His_biosynth"/>
</dbReference>
<accession>A0A372INF2</accession>
<dbReference type="OrthoDB" id="9781903at2"/>
<proteinExistence type="inferred from homology"/>
<keyword evidence="6 9" id="KW-0456">Lyase</keyword>
<evidence type="ECO:0000313" key="11">
    <source>
        <dbReference type="EMBL" id="RFU16279.1"/>
    </source>
</evidence>
<evidence type="ECO:0000256" key="4">
    <source>
        <dbReference type="ARBA" id="ARBA00022605"/>
    </source>
</evidence>
<dbReference type="EMBL" id="QVQT01000004">
    <property type="protein sequence ID" value="RFU16279.1"/>
    <property type="molecule type" value="Genomic_DNA"/>
</dbReference>
<reference evidence="11 12" key="1">
    <citation type="submission" date="2018-08" db="EMBL/GenBank/DDBJ databases">
        <title>Acidipila sp. 4G-K13, an acidobacterium isolated from forest soil.</title>
        <authorList>
            <person name="Gao Z.-H."/>
            <person name="Qiu L.-H."/>
        </authorList>
    </citation>
    <scope>NUCLEOTIDE SEQUENCE [LARGE SCALE GENOMIC DNA]</scope>
    <source>
        <strain evidence="11 12">4G-K13</strain>
    </source>
</reference>
<keyword evidence="5 9" id="KW-0368">Histidine biosynthesis</keyword>
<dbReference type="InterPro" id="IPR013785">
    <property type="entry name" value="Aldolase_TIM"/>
</dbReference>
<keyword evidence="4 9" id="KW-0028">Amino-acid biosynthesis</keyword>
<feature type="active site" evidence="9">
    <location>
        <position position="11"/>
    </location>
</feature>
<comment type="caution">
    <text evidence="11">The sequence shown here is derived from an EMBL/GenBank/DDBJ whole genome shotgun (WGS) entry which is preliminary data.</text>
</comment>
<evidence type="ECO:0000256" key="1">
    <source>
        <dbReference type="ARBA" id="ARBA00005091"/>
    </source>
</evidence>
<evidence type="ECO:0000256" key="2">
    <source>
        <dbReference type="ARBA" id="ARBA00009667"/>
    </source>
</evidence>
<dbReference type="GO" id="GO:0016829">
    <property type="term" value="F:lyase activity"/>
    <property type="evidence" value="ECO:0007669"/>
    <property type="project" value="UniProtKB-KW"/>
</dbReference>
<evidence type="ECO:0000256" key="6">
    <source>
        <dbReference type="ARBA" id="ARBA00023239"/>
    </source>
</evidence>
<dbReference type="NCBIfam" id="TIGR00735">
    <property type="entry name" value="hisF"/>
    <property type="match status" value="1"/>
</dbReference>
<dbReference type="UniPathway" id="UPA00031">
    <property type="reaction ID" value="UER00010"/>
</dbReference>
<evidence type="ECO:0000256" key="3">
    <source>
        <dbReference type="ARBA" id="ARBA00011152"/>
    </source>
</evidence>
<keyword evidence="12" id="KW-1185">Reference proteome</keyword>
<comment type="subunit">
    <text evidence="3 9">Heterodimer of HisH and HisF.</text>
</comment>
<dbReference type="HAMAP" id="MF_01013">
    <property type="entry name" value="HisF"/>
    <property type="match status" value="1"/>
</dbReference>
<name>A0A372INF2_9BACT</name>
<dbReference type="GO" id="GO:0005737">
    <property type="term" value="C:cytoplasm"/>
    <property type="evidence" value="ECO:0007669"/>
    <property type="project" value="UniProtKB-SubCell"/>
</dbReference>
<dbReference type="PANTHER" id="PTHR21235">
    <property type="entry name" value="IMIDAZOLE GLYCEROL PHOSPHATE SYNTHASE SUBUNIT HISF/H IGP SYNTHASE SUBUNIT HISF/H"/>
    <property type="match status" value="1"/>
</dbReference>
<dbReference type="GO" id="GO:0000105">
    <property type="term" value="P:L-histidine biosynthetic process"/>
    <property type="evidence" value="ECO:0007669"/>
    <property type="project" value="UniProtKB-UniRule"/>
</dbReference>
<evidence type="ECO:0000256" key="7">
    <source>
        <dbReference type="ARBA" id="ARBA00025475"/>
    </source>
</evidence>
<sequence length="253" mass="26347">MLTKRIIACLDVNAGRVVKGVQFVDLVDAGDPAELAARHAAAGADEIVLLDITATHERRGTLIDTVRRTAQRLFVPFTVGGGIRTADDAGAVFDAGADKVSINSAALARPALIGEIGAKFGAQAVIVAIDARRKGESAEVYIEGGRKPTGRGVVEWAREAEDRGAGEILLTSMDADGTRAGFDCEITAMVGEAVQIPVIASGGAGNAAHFTQVFREGRADAALAASIFHFGISDARMLKEELAKDGVPVRLPC</sequence>
<dbReference type="GO" id="GO:0000107">
    <property type="term" value="F:imidazoleglycerol-phosphate synthase activity"/>
    <property type="evidence" value="ECO:0007669"/>
    <property type="project" value="UniProtKB-UniRule"/>
</dbReference>
<dbReference type="EC" id="4.3.2.10" evidence="9"/>
<dbReference type="Gene3D" id="3.20.20.70">
    <property type="entry name" value="Aldolase class I"/>
    <property type="match status" value="1"/>
</dbReference>
<evidence type="ECO:0000256" key="9">
    <source>
        <dbReference type="HAMAP-Rule" id="MF_01013"/>
    </source>
</evidence>
<dbReference type="AlphaFoldDB" id="A0A372INF2"/>
<comment type="catalytic activity">
    <reaction evidence="8 9">
        <text>5-[(5-phospho-1-deoxy-D-ribulos-1-ylimino)methylamino]-1-(5-phospho-beta-D-ribosyl)imidazole-4-carboxamide + L-glutamine = D-erythro-1-(imidazol-4-yl)glycerol 3-phosphate + 5-amino-1-(5-phospho-beta-D-ribosyl)imidazole-4-carboxamide + L-glutamate + H(+)</text>
        <dbReference type="Rhea" id="RHEA:24793"/>
        <dbReference type="ChEBI" id="CHEBI:15378"/>
        <dbReference type="ChEBI" id="CHEBI:29985"/>
        <dbReference type="ChEBI" id="CHEBI:58278"/>
        <dbReference type="ChEBI" id="CHEBI:58359"/>
        <dbReference type="ChEBI" id="CHEBI:58475"/>
        <dbReference type="ChEBI" id="CHEBI:58525"/>
        <dbReference type="EC" id="4.3.2.10"/>
    </reaction>
</comment>
<dbReference type="InterPro" id="IPR050064">
    <property type="entry name" value="IGPS_HisA/HisF"/>
</dbReference>
<evidence type="ECO:0000313" key="12">
    <source>
        <dbReference type="Proteomes" id="UP000264702"/>
    </source>
</evidence>
<dbReference type="Proteomes" id="UP000264702">
    <property type="component" value="Unassembled WGS sequence"/>
</dbReference>
<comment type="function">
    <text evidence="7 9">IGPS catalyzes the conversion of PRFAR and glutamine to IGP, AICAR and glutamate. The HisF subunit catalyzes the cyclization activity that produces IGP and AICAR from PRFAR using the ammonia provided by the HisH subunit.</text>
</comment>
<comment type="pathway">
    <text evidence="1 9">Amino-acid biosynthesis; L-histidine biosynthesis; L-histidine from 5-phospho-alpha-D-ribose 1-diphosphate: step 5/9.</text>
</comment>
<dbReference type="PANTHER" id="PTHR21235:SF2">
    <property type="entry name" value="IMIDAZOLE GLYCEROL PHOSPHATE SYNTHASE HISHF"/>
    <property type="match status" value="1"/>
</dbReference>
<organism evidence="11 12">
    <name type="scientific">Paracidobacterium acidisoli</name>
    <dbReference type="NCBI Taxonomy" id="2303751"/>
    <lineage>
        <taxon>Bacteria</taxon>
        <taxon>Pseudomonadati</taxon>
        <taxon>Acidobacteriota</taxon>
        <taxon>Terriglobia</taxon>
        <taxon>Terriglobales</taxon>
        <taxon>Acidobacteriaceae</taxon>
        <taxon>Paracidobacterium</taxon>
    </lineage>
</organism>
<keyword evidence="9" id="KW-0963">Cytoplasm</keyword>
<evidence type="ECO:0000256" key="10">
    <source>
        <dbReference type="RuleBase" id="RU003657"/>
    </source>
</evidence>
<dbReference type="Pfam" id="PF00977">
    <property type="entry name" value="His_biosynth"/>
    <property type="match status" value="1"/>
</dbReference>
<feature type="active site" evidence="9">
    <location>
        <position position="130"/>
    </location>
</feature>
<evidence type="ECO:0000256" key="5">
    <source>
        <dbReference type="ARBA" id="ARBA00023102"/>
    </source>
</evidence>
<comment type="subcellular location">
    <subcellularLocation>
        <location evidence="9">Cytoplasm</location>
    </subcellularLocation>
</comment>
<comment type="similarity">
    <text evidence="2 9 10">Belongs to the HisA/HisF family.</text>
</comment>
<protein>
    <recommendedName>
        <fullName evidence="9">Imidazole glycerol phosphate synthase subunit HisF</fullName>
        <ecNumber evidence="9">4.3.2.10</ecNumber>
    </recommendedName>
    <alternativeName>
        <fullName evidence="9">IGP synthase cyclase subunit</fullName>
    </alternativeName>
    <alternativeName>
        <fullName evidence="9">IGP synthase subunit HisF</fullName>
    </alternativeName>
    <alternativeName>
        <fullName evidence="9">ImGP synthase subunit HisF</fullName>
        <shortName evidence="9">IGPS subunit HisF</shortName>
    </alternativeName>
</protein>
<dbReference type="SUPFAM" id="SSF51366">
    <property type="entry name" value="Ribulose-phoshate binding barrel"/>
    <property type="match status" value="1"/>
</dbReference>
<evidence type="ECO:0000256" key="8">
    <source>
        <dbReference type="ARBA" id="ARBA00047838"/>
    </source>
</evidence>
<dbReference type="InterPro" id="IPR004651">
    <property type="entry name" value="HisF"/>
</dbReference>